<comment type="caution">
    <text evidence="2">The sequence shown here is derived from an EMBL/GenBank/DDBJ whole genome shotgun (WGS) entry which is preliminary data.</text>
</comment>
<accession>A0ABQ9AY04</accession>
<feature type="region of interest" description="Disordered" evidence="1">
    <location>
        <begin position="20"/>
        <end position="67"/>
    </location>
</feature>
<protein>
    <submittedName>
        <fullName evidence="2">Uncharacterized protein</fullName>
    </submittedName>
</protein>
<keyword evidence="3" id="KW-1185">Reference proteome</keyword>
<feature type="compositionally biased region" description="Basic and acidic residues" evidence="1">
    <location>
        <begin position="26"/>
        <end position="37"/>
    </location>
</feature>
<organism evidence="2 3">
    <name type="scientific">Salix suchowensis</name>
    <dbReference type="NCBI Taxonomy" id="1278906"/>
    <lineage>
        <taxon>Eukaryota</taxon>
        <taxon>Viridiplantae</taxon>
        <taxon>Streptophyta</taxon>
        <taxon>Embryophyta</taxon>
        <taxon>Tracheophyta</taxon>
        <taxon>Spermatophyta</taxon>
        <taxon>Magnoliopsida</taxon>
        <taxon>eudicotyledons</taxon>
        <taxon>Gunneridae</taxon>
        <taxon>Pentapetalae</taxon>
        <taxon>rosids</taxon>
        <taxon>fabids</taxon>
        <taxon>Malpighiales</taxon>
        <taxon>Salicaceae</taxon>
        <taxon>Saliceae</taxon>
        <taxon>Salix</taxon>
    </lineage>
</organism>
<reference evidence="2" key="1">
    <citation type="submission" date="2022-10" db="EMBL/GenBank/DDBJ databases">
        <authorList>
            <person name="Hyden B.L."/>
            <person name="Feng K."/>
            <person name="Yates T."/>
            <person name="Jawdy S."/>
            <person name="Smart L.B."/>
            <person name="Muchero W."/>
        </authorList>
    </citation>
    <scope>NUCLEOTIDE SEQUENCE</scope>
    <source>
        <tissue evidence="2">Shoot tip</tissue>
    </source>
</reference>
<proteinExistence type="predicted"/>
<dbReference type="EMBL" id="JAPFFI010000014">
    <property type="protein sequence ID" value="KAJ6366493.1"/>
    <property type="molecule type" value="Genomic_DNA"/>
</dbReference>
<reference evidence="2" key="2">
    <citation type="journal article" date="2023" name="Int. J. Mol. Sci.">
        <title>De Novo Assembly and Annotation of 11 Diverse Shrub Willow (Salix) Genomes Reveals Novel Gene Organization in Sex-Linked Regions.</title>
        <authorList>
            <person name="Hyden B."/>
            <person name="Feng K."/>
            <person name="Yates T.B."/>
            <person name="Jawdy S."/>
            <person name="Cereghino C."/>
            <person name="Smart L.B."/>
            <person name="Muchero W."/>
        </authorList>
    </citation>
    <scope>NUCLEOTIDE SEQUENCE</scope>
    <source>
        <tissue evidence="2">Shoot tip</tissue>
    </source>
</reference>
<sequence>MVAGWTQKWCAGEDLSSALVRQRQTIPEKKQRRDDHRSAKKMNSMRSGLKKSVKDGKVSTPKVDSDDVASNKKLPIEILLGPRRVRWT</sequence>
<evidence type="ECO:0000256" key="1">
    <source>
        <dbReference type="SAM" id="MobiDB-lite"/>
    </source>
</evidence>
<name>A0ABQ9AY04_9ROSI</name>
<evidence type="ECO:0000313" key="3">
    <source>
        <dbReference type="Proteomes" id="UP001141253"/>
    </source>
</evidence>
<gene>
    <name evidence="2" type="ORF">OIU77_002977</name>
</gene>
<evidence type="ECO:0000313" key="2">
    <source>
        <dbReference type="EMBL" id="KAJ6366493.1"/>
    </source>
</evidence>
<dbReference type="Proteomes" id="UP001141253">
    <property type="component" value="Chromosome 7"/>
</dbReference>